<dbReference type="AlphaFoldDB" id="A0A6A6GUT4"/>
<gene>
    <name evidence="1" type="ORF">EV356DRAFT_390102</name>
</gene>
<evidence type="ECO:0000313" key="2">
    <source>
        <dbReference type="Proteomes" id="UP000800092"/>
    </source>
</evidence>
<protein>
    <submittedName>
        <fullName evidence="1">Uncharacterized protein</fullName>
    </submittedName>
</protein>
<dbReference type="EMBL" id="ML991866">
    <property type="protein sequence ID" value="KAF2229348.1"/>
    <property type="molecule type" value="Genomic_DNA"/>
</dbReference>
<reference evidence="1" key="1">
    <citation type="journal article" date="2020" name="Stud. Mycol.">
        <title>101 Dothideomycetes genomes: a test case for predicting lifestyles and emergence of pathogens.</title>
        <authorList>
            <person name="Haridas S."/>
            <person name="Albert R."/>
            <person name="Binder M."/>
            <person name="Bloem J."/>
            <person name="Labutti K."/>
            <person name="Salamov A."/>
            <person name="Andreopoulos B."/>
            <person name="Baker S."/>
            <person name="Barry K."/>
            <person name="Bills G."/>
            <person name="Bluhm B."/>
            <person name="Cannon C."/>
            <person name="Castanera R."/>
            <person name="Culley D."/>
            <person name="Daum C."/>
            <person name="Ezra D."/>
            <person name="Gonzalez J."/>
            <person name="Henrissat B."/>
            <person name="Kuo A."/>
            <person name="Liang C."/>
            <person name="Lipzen A."/>
            <person name="Lutzoni F."/>
            <person name="Magnuson J."/>
            <person name="Mondo S."/>
            <person name="Nolan M."/>
            <person name="Ohm R."/>
            <person name="Pangilinan J."/>
            <person name="Park H.-J."/>
            <person name="Ramirez L."/>
            <person name="Alfaro M."/>
            <person name="Sun H."/>
            <person name="Tritt A."/>
            <person name="Yoshinaga Y."/>
            <person name="Zwiers L.-H."/>
            <person name="Turgeon B."/>
            <person name="Goodwin S."/>
            <person name="Spatafora J."/>
            <person name="Crous P."/>
            <person name="Grigoriev I."/>
        </authorList>
    </citation>
    <scope>NUCLEOTIDE SEQUENCE</scope>
    <source>
        <strain evidence="1">Tuck. ex Michener</strain>
    </source>
</reference>
<name>A0A6A6GUT4_VIRVR</name>
<organism evidence="1 2">
    <name type="scientific">Viridothelium virens</name>
    <name type="common">Speckled blister lichen</name>
    <name type="synonym">Trypethelium virens</name>
    <dbReference type="NCBI Taxonomy" id="1048519"/>
    <lineage>
        <taxon>Eukaryota</taxon>
        <taxon>Fungi</taxon>
        <taxon>Dikarya</taxon>
        <taxon>Ascomycota</taxon>
        <taxon>Pezizomycotina</taxon>
        <taxon>Dothideomycetes</taxon>
        <taxon>Dothideomycetes incertae sedis</taxon>
        <taxon>Trypetheliales</taxon>
        <taxon>Trypetheliaceae</taxon>
        <taxon>Viridothelium</taxon>
    </lineage>
</organism>
<accession>A0A6A6GUT4</accession>
<dbReference type="Proteomes" id="UP000800092">
    <property type="component" value="Unassembled WGS sequence"/>
</dbReference>
<evidence type="ECO:0000313" key="1">
    <source>
        <dbReference type="EMBL" id="KAF2229348.1"/>
    </source>
</evidence>
<keyword evidence="2" id="KW-1185">Reference proteome</keyword>
<proteinExistence type="predicted"/>
<sequence length="100" mass="11373">MFLRLKRKARRTNRRLPLQLATTIFKLFAKSWIAPSPCELIVMLVTPALPQSLPFCSMILFYMKWALLKTGLLARVAKACKRLGDVGREWATSGCVHGMH</sequence>